<organism evidence="1">
    <name type="scientific">Rhizophora mucronata</name>
    <name type="common">Asiatic mangrove</name>
    <dbReference type="NCBI Taxonomy" id="61149"/>
    <lineage>
        <taxon>Eukaryota</taxon>
        <taxon>Viridiplantae</taxon>
        <taxon>Streptophyta</taxon>
        <taxon>Embryophyta</taxon>
        <taxon>Tracheophyta</taxon>
        <taxon>Spermatophyta</taxon>
        <taxon>Magnoliopsida</taxon>
        <taxon>eudicotyledons</taxon>
        <taxon>Gunneridae</taxon>
        <taxon>Pentapetalae</taxon>
        <taxon>rosids</taxon>
        <taxon>fabids</taxon>
        <taxon>Malpighiales</taxon>
        <taxon>Rhizophoraceae</taxon>
        <taxon>Rhizophora</taxon>
    </lineage>
</organism>
<proteinExistence type="predicted"/>
<name>A0A2P2PTW7_RHIMU</name>
<dbReference type="AlphaFoldDB" id="A0A2P2PTW7"/>
<protein>
    <submittedName>
        <fullName evidence="1">Uncharacterized protein</fullName>
    </submittedName>
</protein>
<evidence type="ECO:0000313" key="1">
    <source>
        <dbReference type="EMBL" id="MBX58145.1"/>
    </source>
</evidence>
<reference evidence="1" key="1">
    <citation type="submission" date="2018-02" db="EMBL/GenBank/DDBJ databases">
        <title>Rhizophora mucronata_Transcriptome.</title>
        <authorList>
            <person name="Meera S.P."/>
            <person name="Sreeshan A."/>
            <person name="Augustine A."/>
        </authorList>
    </citation>
    <scope>NUCLEOTIDE SEQUENCE</scope>
    <source>
        <tissue evidence="1">Leaf</tissue>
    </source>
</reference>
<accession>A0A2P2PTW7</accession>
<dbReference type="EMBL" id="GGEC01077661">
    <property type="protein sequence ID" value="MBX58145.1"/>
    <property type="molecule type" value="Transcribed_RNA"/>
</dbReference>
<sequence length="57" mass="6564">MQAKDWIMIITAHKGKQKANMVRFWLVIAYKHGSNTIKINLLAPFHLFLSSPSYCNS</sequence>